<proteinExistence type="predicted"/>
<dbReference type="Proteomes" id="UP000247480">
    <property type="component" value="Unassembled WGS sequence"/>
</dbReference>
<accession>A0A2V0QA52</accession>
<sequence length="42" mass="4641">MVAHHDEHAAGNLLICLGEESALPPRRLRDEIVTKRLSSAPH</sequence>
<organism evidence="1 3">
    <name type="scientific">Pseudomonas syringae pv. actinidiae</name>
    <dbReference type="NCBI Taxonomy" id="103796"/>
    <lineage>
        <taxon>Bacteria</taxon>
        <taxon>Pseudomonadati</taxon>
        <taxon>Pseudomonadota</taxon>
        <taxon>Gammaproteobacteria</taxon>
        <taxon>Pseudomonadales</taxon>
        <taxon>Pseudomonadaceae</taxon>
        <taxon>Pseudomonas</taxon>
        <taxon>Pseudomonas syringae</taxon>
    </lineage>
</organism>
<name>A0A2V0QA52_PSESF</name>
<comment type="caution">
    <text evidence="1">The sequence shown here is derived from an EMBL/GenBank/DDBJ whole genome shotgun (WGS) entry which is preliminary data.</text>
</comment>
<gene>
    <name evidence="1" type="ORF">KPSA1_03377</name>
    <name evidence="2" type="ORF">KPSA3_04545</name>
</gene>
<protein>
    <submittedName>
        <fullName evidence="1">Uncharacterized protein</fullName>
    </submittedName>
</protein>
<dbReference type="Proteomes" id="UP000248291">
    <property type="component" value="Unassembled WGS sequence"/>
</dbReference>
<dbReference type="EMBL" id="BGKA01000167">
    <property type="protein sequence ID" value="GBH18557.1"/>
    <property type="molecule type" value="Genomic_DNA"/>
</dbReference>
<evidence type="ECO:0000313" key="3">
    <source>
        <dbReference type="Proteomes" id="UP000247480"/>
    </source>
</evidence>
<reference evidence="2 4" key="2">
    <citation type="submission" date="2018-04" db="EMBL/GenBank/DDBJ databases">
        <title>Draft genome sequence of Pseudomonas syringae pv. actinidiae biovar 3 strains isolated from kiwifruit in Kagawa prefecture.</title>
        <authorList>
            <person name="Tabuchi M."/>
            <person name="Saito M."/>
            <person name="Fujiwara S."/>
            <person name="Sasa N."/>
            <person name="Akimitsu K."/>
            <person name="Gomi K."/>
            <person name="Konishi-Sugita S."/>
            <person name="Hamano K."/>
            <person name="Kataoka I."/>
        </authorList>
    </citation>
    <scope>NUCLEOTIDE SEQUENCE [LARGE SCALE GENOMIC DNA]</scope>
    <source>
        <strain evidence="2 4">MAFF212211</strain>
    </source>
</reference>
<reference evidence="1 3" key="1">
    <citation type="submission" date="2018-04" db="EMBL/GenBank/DDBJ databases">
        <title>Draft genome sequence of Pseudomonas syringae pv. actinidiae biovar 1 strains isolated from kiwifruit in Kagawa prefecture.</title>
        <authorList>
            <person name="Tabuchi M."/>
            <person name="Saito M."/>
            <person name="Fujiwara S."/>
            <person name="Sasa N."/>
            <person name="Akimitsu K."/>
            <person name="Gomi K."/>
            <person name="Konishi-Sugita S."/>
            <person name="Hamano K."/>
            <person name="Kataoka I."/>
        </authorList>
    </citation>
    <scope>NUCLEOTIDE SEQUENCE [LARGE SCALE GENOMIC DNA]</scope>
    <source>
        <strain evidence="1 3">MAFF212206</strain>
    </source>
</reference>
<evidence type="ECO:0000313" key="2">
    <source>
        <dbReference type="EMBL" id="GBH18557.1"/>
    </source>
</evidence>
<evidence type="ECO:0000313" key="1">
    <source>
        <dbReference type="EMBL" id="GBH09973.1"/>
    </source>
</evidence>
<evidence type="ECO:0000313" key="4">
    <source>
        <dbReference type="Proteomes" id="UP000248291"/>
    </source>
</evidence>
<dbReference type="EMBL" id="BGJZ01000140">
    <property type="protein sequence ID" value="GBH09973.1"/>
    <property type="molecule type" value="Genomic_DNA"/>
</dbReference>
<dbReference type="AlphaFoldDB" id="A0A2V0QA52"/>